<gene>
    <name evidence="1" type="ordered locus">Os05g0122650</name>
    <name evidence="1" type="ORF">OSNPB_050122650</name>
</gene>
<proteinExistence type="predicted"/>
<feature type="non-terminal residue" evidence="1">
    <location>
        <position position="1"/>
    </location>
</feature>
<reference evidence="2" key="1">
    <citation type="journal article" date="2005" name="Nature">
        <title>The map-based sequence of the rice genome.</title>
        <authorList>
            <consortium name="International rice genome sequencing project (IRGSP)"/>
            <person name="Matsumoto T."/>
            <person name="Wu J."/>
            <person name="Kanamori H."/>
            <person name="Katayose Y."/>
            <person name="Fujisawa M."/>
            <person name="Namiki N."/>
            <person name="Mizuno H."/>
            <person name="Yamamoto K."/>
            <person name="Antonio B.A."/>
            <person name="Baba T."/>
            <person name="Sakata K."/>
            <person name="Nagamura Y."/>
            <person name="Aoki H."/>
            <person name="Arikawa K."/>
            <person name="Arita K."/>
            <person name="Bito T."/>
            <person name="Chiden Y."/>
            <person name="Fujitsuka N."/>
            <person name="Fukunaka R."/>
            <person name="Hamada M."/>
            <person name="Harada C."/>
            <person name="Hayashi A."/>
            <person name="Hijishita S."/>
            <person name="Honda M."/>
            <person name="Hosokawa S."/>
            <person name="Ichikawa Y."/>
            <person name="Idonuma A."/>
            <person name="Iijima M."/>
            <person name="Ikeda M."/>
            <person name="Ikeno M."/>
            <person name="Ito K."/>
            <person name="Ito S."/>
            <person name="Ito T."/>
            <person name="Ito Y."/>
            <person name="Ito Y."/>
            <person name="Iwabuchi A."/>
            <person name="Kamiya K."/>
            <person name="Karasawa W."/>
            <person name="Kurita K."/>
            <person name="Katagiri S."/>
            <person name="Kikuta A."/>
            <person name="Kobayashi H."/>
            <person name="Kobayashi N."/>
            <person name="Machita K."/>
            <person name="Maehara T."/>
            <person name="Masukawa M."/>
            <person name="Mizubayashi T."/>
            <person name="Mukai Y."/>
            <person name="Nagasaki H."/>
            <person name="Nagata Y."/>
            <person name="Naito S."/>
            <person name="Nakashima M."/>
            <person name="Nakama Y."/>
            <person name="Nakamichi Y."/>
            <person name="Nakamura M."/>
            <person name="Meguro A."/>
            <person name="Negishi M."/>
            <person name="Ohta I."/>
            <person name="Ohta T."/>
            <person name="Okamoto M."/>
            <person name="Ono N."/>
            <person name="Saji S."/>
            <person name="Sakaguchi M."/>
            <person name="Sakai K."/>
            <person name="Shibata M."/>
            <person name="Shimokawa T."/>
            <person name="Song J."/>
            <person name="Takazaki Y."/>
            <person name="Terasawa K."/>
            <person name="Tsugane M."/>
            <person name="Tsuji K."/>
            <person name="Ueda S."/>
            <person name="Waki K."/>
            <person name="Yamagata H."/>
            <person name="Yamamoto M."/>
            <person name="Yamamoto S."/>
            <person name="Yamane H."/>
            <person name="Yoshiki S."/>
            <person name="Yoshihara R."/>
            <person name="Yukawa K."/>
            <person name="Zhong H."/>
            <person name="Yano M."/>
            <person name="Yuan Q."/>
            <person name="Ouyang S."/>
            <person name="Liu J."/>
            <person name="Jones K.M."/>
            <person name="Gansberger K."/>
            <person name="Moffat K."/>
            <person name="Hill J."/>
            <person name="Bera J."/>
            <person name="Fadrosh D."/>
            <person name="Jin S."/>
            <person name="Johri S."/>
            <person name="Kim M."/>
            <person name="Overton L."/>
            <person name="Reardon M."/>
            <person name="Tsitrin T."/>
            <person name="Vuong H."/>
            <person name="Weaver B."/>
            <person name="Ciecko A."/>
            <person name="Tallon L."/>
            <person name="Jackson J."/>
            <person name="Pai G."/>
            <person name="Aken S.V."/>
            <person name="Utterback T."/>
            <person name="Reidmuller S."/>
            <person name="Feldblyum T."/>
            <person name="Hsiao J."/>
            <person name="Zismann V."/>
            <person name="Iobst S."/>
            <person name="de Vazeille A.R."/>
            <person name="Buell C.R."/>
            <person name="Ying K."/>
            <person name="Li Y."/>
            <person name="Lu T."/>
            <person name="Huang Y."/>
            <person name="Zhao Q."/>
            <person name="Feng Q."/>
            <person name="Zhang L."/>
            <person name="Zhu J."/>
            <person name="Weng Q."/>
            <person name="Mu J."/>
            <person name="Lu Y."/>
            <person name="Fan D."/>
            <person name="Liu Y."/>
            <person name="Guan J."/>
            <person name="Zhang Y."/>
            <person name="Yu S."/>
            <person name="Liu X."/>
            <person name="Zhang Y."/>
            <person name="Hong G."/>
            <person name="Han B."/>
            <person name="Choisne N."/>
            <person name="Demange N."/>
            <person name="Orjeda G."/>
            <person name="Samain S."/>
            <person name="Cattolico L."/>
            <person name="Pelletier E."/>
            <person name="Couloux A."/>
            <person name="Segurens B."/>
            <person name="Wincker P."/>
            <person name="D'Hont A."/>
            <person name="Scarpelli C."/>
            <person name="Weissenbach J."/>
            <person name="Salanoubat M."/>
            <person name="Quetier F."/>
            <person name="Yu Y."/>
            <person name="Kim H.R."/>
            <person name="Rambo T."/>
            <person name="Currie J."/>
            <person name="Collura K."/>
            <person name="Luo M."/>
            <person name="Yang T."/>
            <person name="Ammiraju J.S.S."/>
            <person name="Engler F."/>
            <person name="Soderlund C."/>
            <person name="Wing R.A."/>
            <person name="Palmer L.E."/>
            <person name="de la Bastide M."/>
            <person name="Spiegel L."/>
            <person name="Nascimento L."/>
            <person name="Zutavern T."/>
            <person name="O'Shaughnessy A."/>
            <person name="Dike S."/>
            <person name="Dedhia N."/>
            <person name="Preston R."/>
            <person name="Balija V."/>
            <person name="McCombie W.R."/>
            <person name="Chow T."/>
            <person name="Chen H."/>
            <person name="Chung M."/>
            <person name="Chen C."/>
            <person name="Shaw J."/>
            <person name="Wu H."/>
            <person name="Hsiao K."/>
            <person name="Chao Y."/>
            <person name="Chu M."/>
            <person name="Cheng C."/>
            <person name="Hour A."/>
            <person name="Lee P."/>
            <person name="Lin S."/>
            <person name="Lin Y."/>
            <person name="Liou J."/>
            <person name="Liu S."/>
            <person name="Hsing Y."/>
            <person name="Raghuvanshi S."/>
            <person name="Mohanty A."/>
            <person name="Bharti A.K."/>
            <person name="Gaur A."/>
            <person name="Gupta V."/>
            <person name="Kumar D."/>
            <person name="Ravi V."/>
            <person name="Vij S."/>
            <person name="Kapur A."/>
            <person name="Khurana P."/>
            <person name="Khurana P."/>
            <person name="Khurana J.P."/>
            <person name="Tyagi A.K."/>
            <person name="Gaikwad K."/>
            <person name="Singh A."/>
            <person name="Dalal V."/>
            <person name="Srivastava S."/>
            <person name="Dixit A."/>
            <person name="Pal A.K."/>
            <person name="Ghazi I.A."/>
            <person name="Yadav M."/>
            <person name="Pandit A."/>
            <person name="Bhargava A."/>
            <person name="Sureshbabu K."/>
            <person name="Batra K."/>
            <person name="Sharma T.R."/>
            <person name="Mohapatra T."/>
            <person name="Singh N.K."/>
            <person name="Messing J."/>
            <person name="Nelson A.B."/>
            <person name="Fuks G."/>
            <person name="Kavchok S."/>
            <person name="Keizer G."/>
            <person name="Linton E."/>
            <person name="Llaca V."/>
            <person name="Song R."/>
            <person name="Tanyolac B."/>
            <person name="Young S."/>
            <person name="Ho-Il K."/>
            <person name="Hahn J.H."/>
            <person name="Sangsakoo G."/>
            <person name="Vanavichit A."/>
            <person name="de Mattos Luiz.A.T."/>
            <person name="Zimmer P.D."/>
            <person name="Malone G."/>
            <person name="Dellagostin O."/>
            <person name="de Oliveira A.C."/>
            <person name="Bevan M."/>
            <person name="Bancroft I."/>
            <person name="Minx P."/>
            <person name="Cordum H."/>
            <person name="Wilson R."/>
            <person name="Cheng Z."/>
            <person name="Jin W."/>
            <person name="Jiang J."/>
            <person name="Leong S.A."/>
            <person name="Iwama H."/>
            <person name="Gojobori T."/>
            <person name="Itoh T."/>
            <person name="Niimura Y."/>
            <person name="Fujii Y."/>
            <person name="Habara T."/>
            <person name="Sakai H."/>
            <person name="Sato Y."/>
            <person name="Wilson G."/>
            <person name="Kumar K."/>
            <person name="McCouch S."/>
            <person name="Juretic N."/>
            <person name="Hoen D."/>
            <person name="Wright S."/>
            <person name="Bruskiewich R."/>
            <person name="Bureau T."/>
            <person name="Miyao A."/>
            <person name="Hirochika H."/>
            <person name="Nishikawa T."/>
            <person name="Kadowaki K."/>
            <person name="Sugiura M."/>
            <person name="Burr B."/>
            <person name="Sasaki T."/>
        </authorList>
    </citation>
    <scope>NUCLEOTIDE SEQUENCE [LARGE SCALE GENOMIC DNA]</scope>
    <source>
        <strain evidence="2">cv. Nipponbare</strain>
    </source>
</reference>
<accession>A0A0P0WHF4</accession>
<protein>
    <submittedName>
        <fullName evidence="1">Os05g0122650 protein</fullName>
    </submittedName>
</protein>
<dbReference type="EMBL" id="AP014961">
    <property type="protein sequence ID" value="BAS92038.1"/>
    <property type="molecule type" value="Genomic_DNA"/>
</dbReference>
<dbReference type="Proteomes" id="UP000059680">
    <property type="component" value="Chromosome 5"/>
</dbReference>
<reference evidence="1 2" key="2">
    <citation type="journal article" date="2013" name="Plant Cell Physiol.">
        <title>Rice Annotation Project Database (RAP-DB): an integrative and interactive database for rice genomics.</title>
        <authorList>
            <person name="Sakai H."/>
            <person name="Lee S.S."/>
            <person name="Tanaka T."/>
            <person name="Numa H."/>
            <person name="Kim J."/>
            <person name="Kawahara Y."/>
            <person name="Wakimoto H."/>
            <person name="Yang C.C."/>
            <person name="Iwamoto M."/>
            <person name="Abe T."/>
            <person name="Yamada Y."/>
            <person name="Muto A."/>
            <person name="Inokuchi H."/>
            <person name="Ikemura T."/>
            <person name="Matsumoto T."/>
            <person name="Sasaki T."/>
            <person name="Itoh T."/>
        </authorList>
    </citation>
    <scope>NUCLEOTIDE SEQUENCE [LARGE SCALE GENOMIC DNA]</scope>
    <source>
        <strain evidence="2">cv. Nipponbare</strain>
    </source>
</reference>
<dbReference type="InParanoid" id="A0A0P0WHF4"/>
<keyword evidence="2" id="KW-1185">Reference proteome</keyword>
<reference evidence="1 2" key="3">
    <citation type="journal article" date="2013" name="Rice">
        <title>Improvement of the Oryza sativa Nipponbare reference genome using next generation sequence and optical map data.</title>
        <authorList>
            <person name="Kawahara Y."/>
            <person name="de la Bastide M."/>
            <person name="Hamilton J.P."/>
            <person name="Kanamori H."/>
            <person name="McCombie W.R."/>
            <person name="Ouyang S."/>
            <person name="Schwartz D.C."/>
            <person name="Tanaka T."/>
            <person name="Wu J."/>
            <person name="Zhou S."/>
            <person name="Childs K.L."/>
            <person name="Davidson R.M."/>
            <person name="Lin H."/>
            <person name="Quesada-Ocampo L."/>
            <person name="Vaillancourt B."/>
            <person name="Sakai H."/>
            <person name="Lee S.S."/>
            <person name="Kim J."/>
            <person name="Numa H."/>
            <person name="Itoh T."/>
            <person name="Buell C.R."/>
            <person name="Matsumoto T."/>
        </authorList>
    </citation>
    <scope>NUCLEOTIDE SEQUENCE [LARGE SCALE GENOMIC DNA]</scope>
    <source>
        <strain evidence="2">cv. Nipponbare</strain>
    </source>
</reference>
<evidence type="ECO:0000313" key="1">
    <source>
        <dbReference type="EMBL" id="BAS92038.1"/>
    </source>
</evidence>
<sequence>ALLPQPAHPPEHAAVAPLRRLLLRLVGERRARQLPADHGVGVLRRLQRPRPLHVPANAATASSQRRRRCLGRLAPLVRLHPEAPQLGLHLDAGRLRRVQLLRRPGGAPAALVGLLRHVPEPHPDVLLRRLGQLQLRHRRLVPPLHLRRLLPRLRLERLVLLHHALQRRLLVHQARLQLRRIGDRLHQLRLKLWLHHIALPVTPDSQSGLRFSELIVLALQLQLKIAHSAVVL</sequence>
<name>A0A0P0WHF4_ORYSJ</name>
<evidence type="ECO:0000313" key="2">
    <source>
        <dbReference type="Proteomes" id="UP000059680"/>
    </source>
</evidence>
<dbReference type="PaxDb" id="39947-A0A0P0WHF4"/>
<organism evidence="1 2">
    <name type="scientific">Oryza sativa subsp. japonica</name>
    <name type="common">Rice</name>
    <dbReference type="NCBI Taxonomy" id="39947"/>
    <lineage>
        <taxon>Eukaryota</taxon>
        <taxon>Viridiplantae</taxon>
        <taxon>Streptophyta</taxon>
        <taxon>Embryophyta</taxon>
        <taxon>Tracheophyta</taxon>
        <taxon>Spermatophyta</taxon>
        <taxon>Magnoliopsida</taxon>
        <taxon>Liliopsida</taxon>
        <taxon>Poales</taxon>
        <taxon>Poaceae</taxon>
        <taxon>BOP clade</taxon>
        <taxon>Oryzoideae</taxon>
        <taxon>Oryzeae</taxon>
        <taxon>Oryzinae</taxon>
        <taxon>Oryza</taxon>
        <taxon>Oryza sativa</taxon>
    </lineage>
</organism>
<dbReference type="Gramene" id="Os05t0122650-00">
    <property type="protein sequence ID" value="Os05t0122650-00"/>
    <property type="gene ID" value="Os05g0122650"/>
</dbReference>
<dbReference type="AlphaFoldDB" id="A0A0P0WHF4"/>